<protein>
    <submittedName>
        <fullName evidence="1">Uncharacterized protein</fullName>
    </submittedName>
</protein>
<gene>
    <name evidence="1" type="ORF">ACH5RR_003364</name>
</gene>
<evidence type="ECO:0000313" key="2">
    <source>
        <dbReference type="Proteomes" id="UP001630127"/>
    </source>
</evidence>
<comment type="caution">
    <text evidence="1">The sequence shown here is derived from an EMBL/GenBank/DDBJ whole genome shotgun (WGS) entry which is preliminary data.</text>
</comment>
<dbReference type="Proteomes" id="UP001630127">
    <property type="component" value="Unassembled WGS sequence"/>
</dbReference>
<proteinExistence type="predicted"/>
<sequence>MGRIRTRDSRVLTIRMLHFIVTFVANSDMDLQIEALVQSIQVEEPALENPKFVETFQAEGDDMQIIEKHGEPQEYKGPIVHVTARDGDEDSLK</sequence>
<keyword evidence="2" id="KW-1185">Reference proteome</keyword>
<reference evidence="1 2" key="1">
    <citation type="submission" date="2024-11" db="EMBL/GenBank/DDBJ databases">
        <title>A near-complete genome assembly of Cinchona calisaya.</title>
        <authorList>
            <person name="Lian D.C."/>
            <person name="Zhao X.W."/>
            <person name="Wei L."/>
        </authorList>
    </citation>
    <scope>NUCLEOTIDE SEQUENCE [LARGE SCALE GENOMIC DNA]</scope>
    <source>
        <tissue evidence="1">Nenye</tissue>
    </source>
</reference>
<name>A0ABD3AUZ7_9GENT</name>
<organism evidence="1 2">
    <name type="scientific">Cinchona calisaya</name>
    <dbReference type="NCBI Taxonomy" id="153742"/>
    <lineage>
        <taxon>Eukaryota</taxon>
        <taxon>Viridiplantae</taxon>
        <taxon>Streptophyta</taxon>
        <taxon>Embryophyta</taxon>
        <taxon>Tracheophyta</taxon>
        <taxon>Spermatophyta</taxon>
        <taxon>Magnoliopsida</taxon>
        <taxon>eudicotyledons</taxon>
        <taxon>Gunneridae</taxon>
        <taxon>Pentapetalae</taxon>
        <taxon>asterids</taxon>
        <taxon>lamiids</taxon>
        <taxon>Gentianales</taxon>
        <taxon>Rubiaceae</taxon>
        <taxon>Cinchonoideae</taxon>
        <taxon>Cinchoneae</taxon>
        <taxon>Cinchona</taxon>
    </lineage>
</organism>
<accession>A0ABD3AUZ7</accession>
<evidence type="ECO:0000313" key="1">
    <source>
        <dbReference type="EMBL" id="KAL3534903.1"/>
    </source>
</evidence>
<dbReference type="EMBL" id="JBJUIK010000002">
    <property type="protein sequence ID" value="KAL3534903.1"/>
    <property type="molecule type" value="Genomic_DNA"/>
</dbReference>
<dbReference type="AlphaFoldDB" id="A0ABD3AUZ7"/>